<evidence type="ECO:0000313" key="4">
    <source>
        <dbReference type="Proteomes" id="UP000092600"/>
    </source>
</evidence>
<organism evidence="3 4">
    <name type="scientific">Ananas comosus</name>
    <name type="common">Pineapple</name>
    <name type="synonym">Ananas ananas</name>
    <dbReference type="NCBI Taxonomy" id="4615"/>
    <lineage>
        <taxon>Eukaryota</taxon>
        <taxon>Viridiplantae</taxon>
        <taxon>Streptophyta</taxon>
        <taxon>Embryophyta</taxon>
        <taxon>Tracheophyta</taxon>
        <taxon>Spermatophyta</taxon>
        <taxon>Magnoliopsida</taxon>
        <taxon>Liliopsida</taxon>
        <taxon>Poales</taxon>
        <taxon>Bromeliaceae</taxon>
        <taxon>Bromelioideae</taxon>
        <taxon>Ananas</taxon>
    </lineage>
</organism>
<dbReference type="PANTHER" id="PTHR47165:SF4">
    <property type="entry name" value="OS03G0429900 PROTEIN"/>
    <property type="match status" value="1"/>
</dbReference>
<evidence type="ECO:0000256" key="1">
    <source>
        <dbReference type="SAM" id="MobiDB-lite"/>
    </source>
</evidence>
<dbReference type="CDD" id="cd04480">
    <property type="entry name" value="RPA1_DBD_A_like"/>
    <property type="match status" value="1"/>
</dbReference>
<dbReference type="InterPro" id="IPR047192">
    <property type="entry name" value="Euk_RPA1_DBD_C"/>
</dbReference>
<evidence type="ECO:0000259" key="2">
    <source>
        <dbReference type="Pfam" id="PF02721"/>
    </source>
</evidence>
<proteinExistence type="predicted"/>
<keyword evidence="3" id="KW-0238">DNA-binding</keyword>
<dbReference type="InterPro" id="IPR012340">
    <property type="entry name" value="NA-bd_OB-fold"/>
</dbReference>
<feature type="compositionally biased region" description="Basic and acidic residues" evidence="1">
    <location>
        <begin position="828"/>
        <end position="839"/>
    </location>
</feature>
<feature type="domain" description="Replication protein A 70 kDa DNA-binding subunit B/D first OB fold" evidence="2">
    <location>
        <begin position="399"/>
        <end position="501"/>
    </location>
</feature>
<dbReference type="InterPro" id="IPR003871">
    <property type="entry name" value="RFA1B/D_OB_1st"/>
</dbReference>
<feature type="region of interest" description="Disordered" evidence="1">
    <location>
        <begin position="316"/>
        <end position="362"/>
    </location>
</feature>
<dbReference type="GO" id="GO:0003677">
    <property type="term" value="F:DNA binding"/>
    <property type="evidence" value="ECO:0007669"/>
    <property type="project" value="UniProtKB-KW"/>
</dbReference>
<feature type="compositionally biased region" description="Low complexity" evidence="1">
    <location>
        <begin position="318"/>
        <end position="327"/>
    </location>
</feature>
<dbReference type="PANTHER" id="PTHR47165">
    <property type="entry name" value="OS03G0429900 PROTEIN"/>
    <property type="match status" value="1"/>
</dbReference>
<dbReference type="CDD" id="cd04476">
    <property type="entry name" value="RPA1_DBD_C"/>
    <property type="match status" value="1"/>
</dbReference>
<evidence type="ECO:0000313" key="3">
    <source>
        <dbReference type="EMBL" id="OAY69418.1"/>
    </source>
</evidence>
<dbReference type="SUPFAM" id="SSF50249">
    <property type="entry name" value="Nucleic acid-binding proteins"/>
    <property type="match status" value="3"/>
</dbReference>
<dbReference type="EMBL" id="LSRQ01004444">
    <property type="protein sequence ID" value="OAY69418.1"/>
    <property type="molecule type" value="Genomic_DNA"/>
</dbReference>
<sequence length="865" mass="97728">MAPRNSAGTVRLPYRFSPRFRHLSADSLLPRKSLPPSPVRLYLPKSGHLMAPRNSRRCIKCHPSTRRFAGDGFLPSPYMFIWALNAPPDPPLLRRSLALSGLGIILISTVPSLSRRPAVISGWCAAVSRRPSLALFASLLVCSNAGMGVIDVSFKNLLLEITQRLSIPVPKYGLTVDSSGQLTAYVDVEVRRGGPVAETIRSWGSAGCVAGPSEEEAARNCINTLRDELGFGVRDTNFEDAKFYKSLYDHLCEQYNALMAKYNTLKWDYKFLKDCYNKTMDDRDRVSAEHSEIQQHLERIFAIMNPVDMVVDAPQEGAAAQDGTAAASREGAAPHDGTAATSREESAPQEGPAPQEAAHDTSAASEYYGDKENSTTCRLAPGQSLQPANIIVSRIPMDYMLLSQLSLKQQCPKIKVRVGRMWDAKIPTLRDQILSLDCLLIDEKGDSIQATVRKQDAMQFRQLLEERNVYFIENFNVIPSKKFKVVDQEYMVMIGKWTNVVRVMENIDSIPFYSFKFVGFECIHNRRNNDTCLSGSDIALKNRLAVTLWDNFATEIDENMVLEKETHGPVIIILAGMTVRTYRDKIYLSTSSASRLYIELEIPEVTDFLHKIQEPVDRIQRTENKQQATISPQEEMHINRKKIADLLYLEETEIQNAKFTCEVTLKSIDCSYGWWYRACYECKSAIKSYADAFWCRQYKLNAIVEDDTGDANFTIFGRIAQDLIRVPAQKLATADDSDRYALPPVIKNIIGKKHVFQVMVDPHNTDMGIRSFKVIKNFSSQIAPKIQKQNDGHEIEEQLLLSPPKDLHADLSEEVTPQIISHSRLLQDESRETFDMEQPRRKRLRFAEDDDGPSSSTLLEKLSWE</sequence>
<reference evidence="3 4" key="1">
    <citation type="journal article" date="2016" name="DNA Res.">
        <title>The draft genome of MD-2 pineapple using hybrid error correction of long reads.</title>
        <authorList>
            <person name="Redwan R.M."/>
            <person name="Saidin A."/>
            <person name="Kumar S.V."/>
        </authorList>
    </citation>
    <scope>NUCLEOTIDE SEQUENCE [LARGE SCALE GENOMIC DNA]</scope>
    <source>
        <strain evidence="4">cv. MD2</strain>
        <tissue evidence="3">Leaf</tissue>
    </source>
</reference>
<gene>
    <name evidence="3" type="ORF">ACMD2_01017</name>
</gene>
<protein>
    <submittedName>
        <fullName evidence="3">Replication protein A 70 kDa DNA-binding subunit B</fullName>
    </submittedName>
</protein>
<dbReference type="Gene3D" id="2.40.50.140">
    <property type="entry name" value="Nucleic acid-binding proteins"/>
    <property type="match status" value="3"/>
</dbReference>
<dbReference type="CDD" id="cd04481">
    <property type="entry name" value="RPA1_DBD_B_like"/>
    <property type="match status" value="1"/>
</dbReference>
<dbReference type="Proteomes" id="UP000092600">
    <property type="component" value="Unassembled WGS sequence"/>
</dbReference>
<accession>A0A199UX94</accession>
<dbReference type="AlphaFoldDB" id="A0A199UX94"/>
<name>A0A199UX94_ANACO</name>
<feature type="region of interest" description="Disordered" evidence="1">
    <location>
        <begin position="828"/>
        <end position="865"/>
    </location>
</feature>
<dbReference type="Pfam" id="PF02721">
    <property type="entry name" value="DUF223"/>
    <property type="match status" value="1"/>
</dbReference>
<comment type="caution">
    <text evidence="3">The sequence shown here is derived from an EMBL/GenBank/DDBJ whole genome shotgun (WGS) entry which is preliminary data.</text>
</comment>